<protein>
    <recommendedName>
        <fullName evidence="3">HEAT repeat protein</fullName>
    </recommendedName>
</protein>
<sequence length="324" mass="34075">MAKRDRTLEALERLAEAVTDPHAPAARAALSKALGARSNLVVAAALEVICEHELSGFEASMRAAFDKAMTDPVRTDPGCRTKVGVVKALDLLSEPADELFLAAVRHVQPEPVWGGSQDSAVALRGMAAMALVNRRNPEAMIELARLLADPEREARRMAADAVAASGDVAAGVPLLILRIRAGDPEPEVLGACFAALLALDAADTFGFVVEHLRGRDELVVEAAALALGQERPAGALAALRAFVESTLLEPRRVGLLAIAMLRTEEAWAYLLELVAEAPEGLARGAIEALGVYRELGDLAARAREAAAGRADGGAGLERSLAEHL</sequence>
<dbReference type="RefSeq" id="WP_052551953.1">
    <property type="nucleotide sequence ID" value="NZ_JMCC02000058.1"/>
</dbReference>
<dbReference type="SUPFAM" id="SSF48371">
    <property type="entry name" value="ARM repeat"/>
    <property type="match status" value="1"/>
</dbReference>
<name>A0A0C2CW11_9BACT</name>
<organism evidence="1 2">
    <name type="scientific">Enhygromyxa salina</name>
    <dbReference type="NCBI Taxonomy" id="215803"/>
    <lineage>
        <taxon>Bacteria</taxon>
        <taxon>Pseudomonadati</taxon>
        <taxon>Myxococcota</taxon>
        <taxon>Polyangia</taxon>
        <taxon>Nannocystales</taxon>
        <taxon>Nannocystaceae</taxon>
        <taxon>Enhygromyxa</taxon>
    </lineage>
</organism>
<dbReference type="Proteomes" id="UP000031599">
    <property type="component" value="Unassembled WGS sequence"/>
</dbReference>
<dbReference type="Gene3D" id="1.25.10.10">
    <property type="entry name" value="Leucine-rich Repeat Variant"/>
    <property type="match status" value="1"/>
</dbReference>
<comment type="caution">
    <text evidence="1">The sequence shown here is derived from an EMBL/GenBank/DDBJ whole genome shotgun (WGS) entry which is preliminary data.</text>
</comment>
<proteinExistence type="predicted"/>
<dbReference type="InterPro" id="IPR011989">
    <property type="entry name" value="ARM-like"/>
</dbReference>
<evidence type="ECO:0000313" key="2">
    <source>
        <dbReference type="Proteomes" id="UP000031599"/>
    </source>
</evidence>
<dbReference type="EMBL" id="JMCC02000058">
    <property type="protein sequence ID" value="KIG15221.1"/>
    <property type="molecule type" value="Genomic_DNA"/>
</dbReference>
<evidence type="ECO:0008006" key="3">
    <source>
        <dbReference type="Google" id="ProtNLM"/>
    </source>
</evidence>
<gene>
    <name evidence="1" type="ORF">DB30_05765</name>
</gene>
<dbReference type="AlphaFoldDB" id="A0A0C2CW11"/>
<dbReference type="InterPro" id="IPR016024">
    <property type="entry name" value="ARM-type_fold"/>
</dbReference>
<reference evidence="1 2" key="1">
    <citation type="submission" date="2014-12" db="EMBL/GenBank/DDBJ databases">
        <title>Genome assembly of Enhygromyxa salina DSM 15201.</title>
        <authorList>
            <person name="Sharma G."/>
            <person name="Subramanian S."/>
        </authorList>
    </citation>
    <scope>NUCLEOTIDE SEQUENCE [LARGE SCALE GENOMIC DNA]</scope>
    <source>
        <strain evidence="1 2">DSM 15201</strain>
    </source>
</reference>
<accession>A0A0C2CW11</accession>
<evidence type="ECO:0000313" key="1">
    <source>
        <dbReference type="EMBL" id="KIG15221.1"/>
    </source>
</evidence>